<proteinExistence type="predicted"/>
<sequence>MPNFNVPLLLSHLMISQSQSVSRCLAVIGIASMLCFAGNTAAGSVGSRFGTMLKPDIYSGNISGTFNESTRRLELTGSALQIFWSEDPLDHSFIYRGNSNSNRGVFDLDAEFDSNGDFVAGGFEVKGVVLNAAMSNFSVPTTTLLSGTITELAYSYSNGNLQLEFEAHDIQSETGLESAFGDFVVGNVMSLISDDNTATSILTQFSVTGGTSDVARAVPEPLVSPIFAFAICSVISRRRRRPR</sequence>
<gene>
    <name evidence="1" type="ORF">QTN89_25665</name>
</gene>
<dbReference type="RefSeq" id="WP_289166859.1">
    <property type="nucleotide sequence ID" value="NZ_JASZZN010000027.1"/>
</dbReference>
<dbReference type="Proteomes" id="UP001239462">
    <property type="component" value="Unassembled WGS sequence"/>
</dbReference>
<organism evidence="1 2">
    <name type="scientific">Roseiconus lacunae</name>
    <dbReference type="NCBI Taxonomy" id="2605694"/>
    <lineage>
        <taxon>Bacteria</taxon>
        <taxon>Pseudomonadati</taxon>
        <taxon>Planctomycetota</taxon>
        <taxon>Planctomycetia</taxon>
        <taxon>Pirellulales</taxon>
        <taxon>Pirellulaceae</taxon>
        <taxon>Roseiconus</taxon>
    </lineage>
</organism>
<accession>A0ABT7PQT1</accession>
<keyword evidence="2" id="KW-1185">Reference proteome</keyword>
<name>A0ABT7PQT1_9BACT</name>
<comment type="caution">
    <text evidence="1">The sequence shown here is derived from an EMBL/GenBank/DDBJ whole genome shotgun (WGS) entry which is preliminary data.</text>
</comment>
<evidence type="ECO:0000313" key="2">
    <source>
        <dbReference type="Proteomes" id="UP001239462"/>
    </source>
</evidence>
<evidence type="ECO:0000313" key="1">
    <source>
        <dbReference type="EMBL" id="MDM4018867.1"/>
    </source>
</evidence>
<protein>
    <recommendedName>
        <fullName evidence="3">PEP-CTERM sorting domain-containing protein</fullName>
    </recommendedName>
</protein>
<evidence type="ECO:0008006" key="3">
    <source>
        <dbReference type="Google" id="ProtNLM"/>
    </source>
</evidence>
<dbReference type="EMBL" id="JASZZN010000027">
    <property type="protein sequence ID" value="MDM4018867.1"/>
    <property type="molecule type" value="Genomic_DNA"/>
</dbReference>
<reference evidence="1 2" key="1">
    <citation type="submission" date="2023-06" db="EMBL/GenBank/DDBJ databases">
        <title>Roseiconus lacunae JC819 isolated from Gulf of Mannar region, Tamil Nadu.</title>
        <authorList>
            <person name="Pk S."/>
            <person name="Ch S."/>
            <person name="Ch V.R."/>
        </authorList>
    </citation>
    <scope>NUCLEOTIDE SEQUENCE [LARGE SCALE GENOMIC DNA]</scope>
    <source>
        <strain evidence="1 2">JC819</strain>
    </source>
</reference>